<dbReference type="OrthoDB" id="337038at2759"/>
<evidence type="ECO:0000313" key="5">
    <source>
        <dbReference type="EMBL" id="CAF0904015.1"/>
    </source>
</evidence>
<dbReference type="InterPro" id="IPR034113">
    <property type="entry name" value="SCP_GAPR1-like"/>
</dbReference>
<dbReference type="Pfam" id="PF00024">
    <property type="entry name" value="PAN_1"/>
    <property type="match status" value="1"/>
</dbReference>
<dbReference type="Gene3D" id="3.40.33.10">
    <property type="entry name" value="CAP"/>
    <property type="match status" value="1"/>
</dbReference>
<dbReference type="Pfam" id="PF14295">
    <property type="entry name" value="PAN_4"/>
    <property type="match status" value="1"/>
</dbReference>
<evidence type="ECO:0000256" key="2">
    <source>
        <dbReference type="ARBA" id="ARBA00023157"/>
    </source>
</evidence>
<dbReference type="PRINTS" id="PR00837">
    <property type="entry name" value="V5TPXLIKE"/>
</dbReference>
<dbReference type="GO" id="GO:0006508">
    <property type="term" value="P:proteolysis"/>
    <property type="evidence" value="ECO:0007669"/>
    <property type="project" value="InterPro"/>
</dbReference>
<dbReference type="InterPro" id="IPR001283">
    <property type="entry name" value="CRISP-related"/>
</dbReference>
<dbReference type="SUPFAM" id="SSF57414">
    <property type="entry name" value="Hairpin loop containing domain-like"/>
    <property type="match status" value="2"/>
</dbReference>
<dbReference type="Proteomes" id="UP000663891">
    <property type="component" value="Unassembled WGS sequence"/>
</dbReference>
<dbReference type="PROSITE" id="PS50948">
    <property type="entry name" value="PAN"/>
    <property type="match status" value="2"/>
</dbReference>
<organism evidence="6 7">
    <name type="scientific">Adineta steineri</name>
    <dbReference type="NCBI Taxonomy" id="433720"/>
    <lineage>
        <taxon>Eukaryota</taxon>
        <taxon>Metazoa</taxon>
        <taxon>Spiralia</taxon>
        <taxon>Gnathifera</taxon>
        <taxon>Rotifera</taxon>
        <taxon>Eurotatoria</taxon>
        <taxon>Bdelloidea</taxon>
        <taxon>Adinetida</taxon>
        <taxon>Adinetidae</taxon>
        <taxon>Adineta</taxon>
    </lineage>
</organism>
<dbReference type="InterPro" id="IPR035940">
    <property type="entry name" value="CAP_sf"/>
</dbReference>
<feature type="domain" description="Apple" evidence="4">
    <location>
        <begin position="187"/>
        <end position="255"/>
    </location>
</feature>
<dbReference type="AlphaFoldDB" id="A0A819NUG8"/>
<evidence type="ECO:0000259" key="4">
    <source>
        <dbReference type="PROSITE" id="PS50948"/>
    </source>
</evidence>
<feature type="domain" description="Apple" evidence="4">
    <location>
        <begin position="109"/>
        <end position="177"/>
    </location>
</feature>
<dbReference type="Pfam" id="PF00188">
    <property type="entry name" value="CAP"/>
    <property type="match status" value="1"/>
</dbReference>
<keyword evidence="1" id="KW-0677">Repeat</keyword>
<name>A0A819NUG8_9BILA</name>
<evidence type="ECO:0000313" key="6">
    <source>
        <dbReference type="EMBL" id="CAF4000299.1"/>
    </source>
</evidence>
<reference evidence="6" key="1">
    <citation type="submission" date="2021-02" db="EMBL/GenBank/DDBJ databases">
        <authorList>
            <person name="Nowell W R."/>
        </authorList>
    </citation>
    <scope>NUCLEOTIDE SEQUENCE</scope>
</reference>
<evidence type="ECO:0000256" key="1">
    <source>
        <dbReference type="ARBA" id="ARBA00022737"/>
    </source>
</evidence>
<dbReference type="FunFam" id="3.40.33.10:FF:000002">
    <property type="entry name" value="Golgi-associated plant pathogenesis-related protein 1"/>
    <property type="match status" value="1"/>
</dbReference>
<sequence length="418" mass="46565">MAPLVPQLLSSTNDPTTGINTNPMELQPTQPPPSLTPSEIVRILSCIYIITTLFSINIAQSYSLEDFDNKYEQRDASVLYIRQLLKRLRFNDDENLRWRQRSDATPKKCKEIKSGSYYSGDTGPSIDNLNTYQDCMNVCENDNKCYGWSFKNSTKTCLIQTSLAILYTDQTMMGGSCLTPAAKETHCQEVISGSFYYGTNGASTKKVATYQDCMSKCDASATCMAWSYRASGKICQLITAINFPIDDADYTTGSCIKKQTPYPPISIDTYRQQSLDEHNLLRKKHCVPPLVLDPALNDIAQTYAQKLADANIFQHSGNKFKGQWMGENLYMSSGDSLMYEKGAKPADAWYGEIKDYDWSNPVFGMNTGHFTALIWKGTTSVGFGRAVTSDNSTMYVVGNYFPGGNIQGSFAQNVLPLC</sequence>
<dbReference type="PANTHER" id="PTHR10334">
    <property type="entry name" value="CYSTEINE-RICH SECRETORY PROTEIN-RELATED"/>
    <property type="match status" value="1"/>
</dbReference>
<accession>A0A819NUG8</accession>
<comment type="caution">
    <text evidence="6">The sequence shown here is derived from an EMBL/GenBank/DDBJ whole genome shotgun (WGS) entry which is preliminary data.</text>
</comment>
<dbReference type="GO" id="GO:0005576">
    <property type="term" value="C:extracellular region"/>
    <property type="evidence" value="ECO:0007669"/>
    <property type="project" value="InterPro"/>
</dbReference>
<dbReference type="CDD" id="cd05382">
    <property type="entry name" value="CAP_GAPR1-like"/>
    <property type="match status" value="1"/>
</dbReference>
<dbReference type="InterPro" id="IPR018244">
    <property type="entry name" value="Allrgn_V5/Tpx1_CS"/>
</dbReference>
<dbReference type="InterPro" id="IPR003609">
    <property type="entry name" value="Pan_app"/>
</dbReference>
<protein>
    <recommendedName>
        <fullName evidence="4">Apple domain-containing protein</fullName>
    </recommendedName>
</protein>
<dbReference type="SUPFAM" id="SSF55797">
    <property type="entry name" value="PR-1-like"/>
    <property type="match status" value="1"/>
</dbReference>
<dbReference type="Proteomes" id="UP000663881">
    <property type="component" value="Unassembled WGS sequence"/>
</dbReference>
<dbReference type="PROSITE" id="PS01009">
    <property type="entry name" value="CRISP_1"/>
    <property type="match status" value="1"/>
</dbReference>
<dbReference type="SMART" id="SM00223">
    <property type="entry name" value="APPLE"/>
    <property type="match status" value="1"/>
</dbReference>
<dbReference type="EMBL" id="CAJOAY010003073">
    <property type="protein sequence ID" value="CAF4000299.1"/>
    <property type="molecule type" value="Genomic_DNA"/>
</dbReference>
<evidence type="ECO:0000256" key="3">
    <source>
        <dbReference type="SAM" id="MobiDB-lite"/>
    </source>
</evidence>
<dbReference type="EMBL" id="CAJNON010000066">
    <property type="protein sequence ID" value="CAF0904015.1"/>
    <property type="molecule type" value="Genomic_DNA"/>
</dbReference>
<dbReference type="InterPro" id="IPR000177">
    <property type="entry name" value="Apple"/>
</dbReference>
<proteinExistence type="predicted"/>
<keyword evidence="2" id="KW-1015">Disulfide bond</keyword>
<dbReference type="InterPro" id="IPR014044">
    <property type="entry name" value="CAP_dom"/>
</dbReference>
<evidence type="ECO:0000313" key="7">
    <source>
        <dbReference type="Proteomes" id="UP000663881"/>
    </source>
</evidence>
<gene>
    <name evidence="6" type="ORF">OKA104_LOCUS29740</name>
    <name evidence="5" type="ORF">VCS650_LOCUS9468</name>
</gene>
<feature type="region of interest" description="Disordered" evidence="3">
    <location>
        <begin position="1"/>
        <end position="34"/>
    </location>
</feature>
<dbReference type="Gene3D" id="3.50.4.10">
    <property type="entry name" value="Hepatocyte Growth Factor"/>
    <property type="match status" value="2"/>
</dbReference>
<dbReference type="SMART" id="SM00198">
    <property type="entry name" value="SCP"/>
    <property type="match status" value="1"/>
</dbReference>
<feature type="compositionally biased region" description="Polar residues" evidence="3">
    <location>
        <begin position="8"/>
        <end position="24"/>
    </location>
</feature>